<keyword evidence="3" id="KW-0418">Kinase</keyword>
<comment type="similarity">
    <text evidence="1">Belongs to the protein kinase superfamily. STE Ser/Thr protein kinase family. STE20 subfamily.</text>
</comment>
<dbReference type="AlphaFoldDB" id="A0A087U9Q7"/>
<protein>
    <submittedName>
        <fullName evidence="3">STE20-related kinase adapter protein alpha</fullName>
    </submittedName>
</protein>
<dbReference type="Gene3D" id="1.10.510.10">
    <property type="entry name" value="Transferase(Phosphotransferase) domain 1"/>
    <property type="match status" value="1"/>
</dbReference>
<dbReference type="Proteomes" id="UP000054359">
    <property type="component" value="Unassembled WGS sequence"/>
</dbReference>
<name>A0A087U9Q7_STEMI</name>
<sequence>MSCLPDCGCPKTVQETAVEGDIAHDESSYRPLSESIPLLPKDTTMITYEADASQYALLAIIGKGLKDAVTVSVARHITTGQQVAIRRTNLDFCVEDVTYIQREILVTKQLRHENLLPYYCSFVFHNEVWAIMPLMTYGSAKDVMYTHFTEGLPEIAIGLILKDVLSALDYVHKRGFIHRSVKASHILISSSGKALLSGLRYSCNVINNGKWQTVIHSFPPDSVTNLNWLSPELLEQNLMGYNAKSDVYSLGVTACELANGIVPFAEMPPTQMLLEKLQGYHPRPLDSRTYYSNEDSHSQGTLGDVYRMRQFSDSFHIFTELCLQRDPSRRPTAAQLSRHLFIKQSRKSNIALQDILAVVTPIADQIPPYKDEGTFAMEDKLQELTISDPWNF</sequence>
<dbReference type="GO" id="GO:1902554">
    <property type="term" value="C:serine/threonine protein kinase complex"/>
    <property type="evidence" value="ECO:0007669"/>
    <property type="project" value="TreeGrafter"/>
</dbReference>
<dbReference type="Pfam" id="PF00069">
    <property type="entry name" value="Pkinase"/>
    <property type="match status" value="1"/>
</dbReference>
<reference evidence="3 4" key="1">
    <citation type="submission" date="2013-11" db="EMBL/GenBank/DDBJ databases">
        <title>Genome sequencing of Stegodyphus mimosarum.</title>
        <authorList>
            <person name="Bechsgaard J."/>
        </authorList>
    </citation>
    <scope>NUCLEOTIDE SEQUENCE [LARGE SCALE GENOMIC DNA]</scope>
</reference>
<dbReference type="OMA" id="INGVMPF"/>
<dbReference type="SUPFAM" id="SSF56112">
    <property type="entry name" value="Protein kinase-like (PK-like)"/>
    <property type="match status" value="1"/>
</dbReference>
<dbReference type="GO" id="GO:0004672">
    <property type="term" value="F:protein kinase activity"/>
    <property type="evidence" value="ECO:0007669"/>
    <property type="project" value="InterPro"/>
</dbReference>
<dbReference type="InterPro" id="IPR047173">
    <property type="entry name" value="STRAD_A/B-like"/>
</dbReference>
<evidence type="ECO:0000313" key="3">
    <source>
        <dbReference type="EMBL" id="KFM74096.1"/>
    </source>
</evidence>
<evidence type="ECO:0000256" key="1">
    <source>
        <dbReference type="ARBA" id="ARBA00008874"/>
    </source>
</evidence>
<organism evidence="3 4">
    <name type="scientific">Stegodyphus mimosarum</name>
    <name type="common">African social velvet spider</name>
    <dbReference type="NCBI Taxonomy" id="407821"/>
    <lineage>
        <taxon>Eukaryota</taxon>
        <taxon>Metazoa</taxon>
        <taxon>Ecdysozoa</taxon>
        <taxon>Arthropoda</taxon>
        <taxon>Chelicerata</taxon>
        <taxon>Arachnida</taxon>
        <taxon>Araneae</taxon>
        <taxon>Araneomorphae</taxon>
        <taxon>Entelegynae</taxon>
        <taxon>Eresoidea</taxon>
        <taxon>Eresidae</taxon>
        <taxon>Stegodyphus</taxon>
    </lineage>
</organism>
<feature type="non-terminal residue" evidence="3">
    <location>
        <position position="392"/>
    </location>
</feature>
<dbReference type="GO" id="GO:0006611">
    <property type="term" value="P:protein export from nucleus"/>
    <property type="evidence" value="ECO:0007669"/>
    <property type="project" value="TreeGrafter"/>
</dbReference>
<dbReference type="PANTHER" id="PTHR48014:SF21">
    <property type="entry name" value="SERINE_THREONINE-PROTEIN KINASE FRAY2"/>
    <property type="match status" value="1"/>
</dbReference>
<gene>
    <name evidence="3" type="ORF">X975_07206</name>
</gene>
<evidence type="ECO:0000313" key="4">
    <source>
        <dbReference type="Proteomes" id="UP000054359"/>
    </source>
</evidence>
<dbReference type="InterPro" id="IPR000719">
    <property type="entry name" value="Prot_kinase_dom"/>
</dbReference>
<keyword evidence="4" id="KW-1185">Reference proteome</keyword>
<dbReference type="PROSITE" id="PS50011">
    <property type="entry name" value="PROTEIN_KINASE_DOM"/>
    <property type="match status" value="1"/>
</dbReference>
<feature type="domain" description="Protein kinase" evidence="2">
    <location>
        <begin position="55"/>
        <end position="342"/>
    </location>
</feature>
<evidence type="ECO:0000259" key="2">
    <source>
        <dbReference type="PROSITE" id="PS50011"/>
    </source>
</evidence>
<dbReference type="GO" id="GO:0043539">
    <property type="term" value="F:protein serine/threonine kinase activator activity"/>
    <property type="evidence" value="ECO:0007669"/>
    <property type="project" value="InterPro"/>
</dbReference>
<dbReference type="PANTHER" id="PTHR48014">
    <property type="entry name" value="SERINE/THREONINE-PROTEIN KINASE FRAY2"/>
    <property type="match status" value="1"/>
</dbReference>
<dbReference type="STRING" id="407821.A0A087U9Q7"/>
<dbReference type="Gene3D" id="3.30.200.20">
    <property type="entry name" value="Phosphorylase Kinase, domain 1"/>
    <property type="match status" value="1"/>
</dbReference>
<dbReference type="EMBL" id="KK118872">
    <property type="protein sequence ID" value="KFM74096.1"/>
    <property type="molecule type" value="Genomic_DNA"/>
</dbReference>
<proteinExistence type="inferred from homology"/>
<dbReference type="InterPro" id="IPR011009">
    <property type="entry name" value="Kinase-like_dom_sf"/>
</dbReference>
<dbReference type="GO" id="GO:0005524">
    <property type="term" value="F:ATP binding"/>
    <property type="evidence" value="ECO:0007669"/>
    <property type="project" value="InterPro"/>
</dbReference>
<accession>A0A087U9Q7</accession>
<dbReference type="OrthoDB" id="840771at2759"/>
<keyword evidence="3" id="KW-0808">Transferase</keyword>